<protein>
    <submittedName>
        <fullName evidence="2">NUDIX family protein</fullName>
    </submittedName>
</protein>
<feature type="domain" description="Nudix hydrolase" evidence="1">
    <location>
        <begin position="47"/>
        <end position="194"/>
    </location>
</feature>
<dbReference type="SUPFAM" id="SSF55811">
    <property type="entry name" value="Nudix"/>
    <property type="match status" value="1"/>
</dbReference>
<sequence>MTHQCADTIDKTRLDSKPESTEVIVMVDKDDNEIGTCTRKEMRQFNKWHRATSTIILSNPKDPIIYYQVRDEKKDYCPGYYDLGFGGVVTLGETYLDCALRETREESSIDFKEEDLIEVAYIARDDEHVRCHYKLYVALYNGPETIDHTKGDAKCIHTAKLSELDSLMEQHTFTTACKLLVEAFKKFVDEGGLAKLTLRGKTEEHLNKATSTI</sequence>
<dbReference type="PROSITE" id="PS51462">
    <property type="entry name" value="NUDIX"/>
    <property type="match status" value="1"/>
</dbReference>
<dbReference type="OrthoDB" id="510307at2759"/>
<dbReference type="AlphaFoldDB" id="A0A9W5TBL5"/>
<dbReference type="InterPro" id="IPR015797">
    <property type="entry name" value="NUDIX_hydrolase-like_dom_sf"/>
</dbReference>
<accession>A0A9W5TBL5</accession>
<dbReference type="Pfam" id="PF00293">
    <property type="entry name" value="NUDIX"/>
    <property type="match status" value="1"/>
</dbReference>
<name>A0A9W5TBL5_BABOV</name>
<reference evidence="2" key="1">
    <citation type="submission" date="2019-12" db="EMBL/GenBank/DDBJ databases">
        <title>Genome sequence of Babesia ovis.</title>
        <authorList>
            <person name="Yamagishi J."/>
            <person name="Sevinc F."/>
            <person name="Xuan X."/>
        </authorList>
    </citation>
    <scope>NUCLEOTIDE SEQUENCE</scope>
    <source>
        <strain evidence="2">Selcuk</strain>
    </source>
</reference>
<organism evidence="2 3">
    <name type="scientific">Babesia ovis</name>
    <dbReference type="NCBI Taxonomy" id="5869"/>
    <lineage>
        <taxon>Eukaryota</taxon>
        <taxon>Sar</taxon>
        <taxon>Alveolata</taxon>
        <taxon>Apicomplexa</taxon>
        <taxon>Aconoidasida</taxon>
        <taxon>Piroplasmida</taxon>
        <taxon>Babesiidae</taxon>
        <taxon>Babesia</taxon>
    </lineage>
</organism>
<evidence type="ECO:0000313" key="3">
    <source>
        <dbReference type="Proteomes" id="UP001057455"/>
    </source>
</evidence>
<dbReference type="Proteomes" id="UP001057455">
    <property type="component" value="Unassembled WGS sequence"/>
</dbReference>
<dbReference type="EMBL" id="BLIY01000001">
    <property type="protein sequence ID" value="GFE52734.1"/>
    <property type="molecule type" value="Genomic_DNA"/>
</dbReference>
<proteinExistence type="predicted"/>
<keyword evidence="3" id="KW-1185">Reference proteome</keyword>
<gene>
    <name evidence="2" type="ORF">BaOVIS_001380</name>
</gene>
<dbReference type="InterPro" id="IPR000086">
    <property type="entry name" value="NUDIX_hydrolase_dom"/>
</dbReference>
<evidence type="ECO:0000259" key="1">
    <source>
        <dbReference type="PROSITE" id="PS51462"/>
    </source>
</evidence>
<evidence type="ECO:0000313" key="2">
    <source>
        <dbReference type="EMBL" id="GFE52734.1"/>
    </source>
</evidence>
<comment type="caution">
    <text evidence="2">The sequence shown here is derived from an EMBL/GenBank/DDBJ whole genome shotgun (WGS) entry which is preliminary data.</text>
</comment>
<dbReference type="Gene3D" id="3.90.79.10">
    <property type="entry name" value="Nucleoside Triphosphate Pyrophosphohydrolase"/>
    <property type="match status" value="1"/>
</dbReference>